<keyword evidence="4 6" id="KW-1133">Transmembrane helix</keyword>
<feature type="transmembrane region" description="Helical" evidence="6">
    <location>
        <begin position="281"/>
        <end position="300"/>
    </location>
</feature>
<keyword evidence="3 6" id="KW-0812">Transmembrane</keyword>
<accession>A0AB35L8C3</accession>
<comment type="subcellular location">
    <subcellularLocation>
        <location evidence="1">Cell membrane</location>
        <topology evidence="1">Multi-pass membrane protein</topology>
    </subcellularLocation>
</comment>
<feature type="transmembrane region" description="Helical" evidence="6">
    <location>
        <begin position="148"/>
        <end position="170"/>
    </location>
</feature>
<evidence type="ECO:0000313" key="9">
    <source>
        <dbReference type="Proteomes" id="UP001162044"/>
    </source>
</evidence>
<comment type="caution">
    <text evidence="8">The sequence shown here is derived from an EMBL/GenBank/DDBJ whole genome shotgun (WGS) entry which is preliminary data.</text>
</comment>
<feature type="domain" description="Major facilitator superfamily (MFS) profile" evidence="7">
    <location>
        <begin position="20"/>
        <end position="393"/>
    </location>
</feature>
<reference evidence="8" key="2">
    <citation type="submission" date="2023-10" db="EMBL/GenBank/DDBJ databases">
        <title>Analysis of Resistance Genes of Carbapenem-resistant Providencia rettgeri.</title>
        <authorList>
            <person name="Liu M."/>
        </authorList>
    </citation>
    <scope>NUCLEOTIDE SEQUENCE</scope>
    <source>
        <strain evidence="8">QITACRE101</strain>
    </source>
</reference>
<dbReference type="RefSeq" id="WP_209101531.1">
    <property type="nucleotide sequence ID" value="NZ_CP141742.1"/>
</dbReference>
<dbReference type="EMBL" id="JARVQW010000001">
    <property type="protein sequence ID" value="MDH2304390.1"/>
    <property type="molecule type" value="Genomic_DNA"/>
</dbReference>
<feature type="transmembrane region" description="Helical" evidence="6">
    <location>
        <begin position="176"/>
        <end position="197"/>
    </location>
</feature>
<evidence type="ECO:0000256" key="1">
    <source>
        <dbReference type="ARBA" id="ARBA00004651"/>
    </source>
</evidence>
<dbReference type="InterPro" id="IPR050189">
    <property type="entry name" value="MFS_Efflux_Transporters"/>
</dbReference>
<feature type="transmembrane region" description="Helical" evidence="6">
    <location>
        <begin position="86"/>
        <end position="109"/>
    </location>
</feature>
<feature type="transmembrane region" description="Helical" evidence="6">
    <location>
        <begin position="343"/>
        <end position="366"/>
    </location>
</feature>
<evidence type="ECO:0000256" key="2">
    <source>
        <dbReference type="ARBA" id="ARBA00022475"/>
    </source>
</evidence>
<dbReference type="SUPFAM" id="SSF103473">
    <property type="entry name" value="MFS general substrate transporter"/>
    <property type="match status" value="1"/>
</dbReference>
<name>A0AB35L8C3_PRORE</name>
<dbReference type="GO" id="GO:0005886">
    <property type="term" value="C:plasma membrane"/>
    <property type="evidence" value="ECO:0007669"/>
    <property type="project" value="UniProtKB-SubCell"/>
</dbReference>
<dbReference type="InterPro" id="IPR020846">
    <property type="entry name" value="MFS_dom"/>
</dbReference>
<organism evidence="8 9">
    <name type="scientific">Providencia rettgeri</name>
    <dbReference type="NCBI Taxonomy" id="587"/>
    <lineage>
        <taxon>Bacteria</taxon>
        <taxon>Pseudomonadati</taxon>
        <taxon>Pseudomonadota</taxon>
        <taxon>Gammaproteobacteria</taxon>
        <taxon>Enterobacterales</taxon>
        <taxon>Morganellaceae</taxon>
        <taxon>Providencia</taxon>
    </lineage>
</organism>
<dbReference type="Pfam" id="PF07690">
    <property type="entry name" value="MFS_1"/>
    <property type="match status" value="1"/>
</dbReference>
<dbReference type="InterPro" id="IPR036259">
    <property type="entry name" value="MFS_trans_sf"/>
</dbReference>
<protein>
    <submittedName>
        <fullName evidence="8">MFS transporter</fullName>
    </submittedName>
</protein>
<dbReference type="PROSITE" id="PS50850">
    <property type="entry name" value="MFS"/>
    <property type="match status" value="1"/>
</dbReference>
<feature type="transmembrane region" description="Helical" evidence="6">
    <location>
        <begin position="49"/>
        <end position="74"/>
    </location>
</feature>
<dbReference type="AlphaFoldDB" id="A0AB35L8C3"/>
<evidence type="ECO:0000259" key="7">
    <source>
        <dbReference type="PROSITE" id="PS50850"/>
    </source>
</evidence>
<dbReference type="CDD" id="cd17324">
    <property type="entry name" value="MFS_NepI_like"/>
    <property type="match status" value="1"/>
</dbReference>
<feature type="transmembrane region" description="Helical" evidence="6">
    <location>
        <begin position="115"/>
        <end position="136"/>
    </location>
</feature>
<keyword evidence="5 6" id="KW-0472">Membrane</keyword>
<evidence type="ECO:0000256" key="6">
    <source>
        <dbReference type="SAM" id="Phobius"/>
    </source>
</evidence>
<feature type="transmembrane region" description="Helical" evidence="6">
    <location>
        <begin position="253"/>
        <end position="274"/>
    </location>
</feature>
<proteinExistence type="predicted"/>
<evidence type="ECO:0000256" key="5">
    <source>
        <dbReference type="ARBA" id="ARBA00023136"/>
    </source>
</evidence>
<dbReference type="PANTHER" id="PTHR43124:SF3">
    <property type="entry name" value="CHLORAMPHENICOL EFFLUX PUMP RV0191"/>
    <property type="match status" value="1"/>
</dbReference>
<dbReference type="PANTHER" id="PTHR43124">
    <property type="entry name" value="PURINE EFFLUX PUMP PBUE"/>
    <property type="match status" value="1"/>
</dbReference>
<feature type="transmembrane region" description="Helical" evidence="6">
    <location>
        <begin position="21"/>
        <end position="43"/>
    </location>
</feature>
<reference evidence="8" key="1">
    <citation type="submission" date="2023-04" db="EMBL/GenBank/DDBJ databases">
        <authorList>
            <person name="Li W."/>
        </authorList>
    </citation>
    <scope>NUCLEOTIDE SEQUENCE</scope>
    <source>
        <strain evidence="8">QITACRE101</strain>
    </source>
</reference>
<evidence type="ECO:0000313" key="8">
    <source>
        <dbReference type="EMBL" id="MDH2304390.1"/>
    </source>
</evidence>
<feature type="transmembrane region" description="Helical" evidence="6">
    <location>
        <begin position="372"/>
        <end position="391"/>
    </location>
</feature>
<sequence length="394" mass="42038">MFSQCIKHSNSISTLRSWGAILTLTLATFIVVTTEMLPVGLLTPIANQFSISIGLSGLLMTLPAVVAAICSPLVILFTEQIDRKKLLIFGALLLVVCNLFAAITSHFTLLLISRLFIGLCIGIIWAIAGGIAPRLVASAHVNLATSMIFGGVAAASVVGIPLGVFMGEWWDWRSAFFLMSALSCILLLLMVVLLPSLPTVTPPSANAFIAQLKRPTILLGLAITLLLVSGHFMVFTYIRPLLVANIHATGEQLSIMLFFYGIAGILGNFIFGLTAGKKLNLSLFIIITIIIACLFLLAILPLTTLIGGLTIIAWGMAYGGVSVTLMTWMITHSLQHIEITGSLYIAFFNAGIALGSALGSMVVFLYGLSANLIIAVLLLTTALLALAIYHLKTH</sequence>
<dbReference type="Gene3D" id="1.20.1250.20">
    <property type="entry name" value="MFS general substrate transporter like domains"/>
    <property type="match status" value="1"/>
</dbReference>
<dbReference type="InterPro" id="IPR011701">
    <property type="entry name" value="MFS"/>
</dbReference>
<dbReference type="Proteomes" id="UP001162044">
    <property type="component" value="Unassembled WGS sequence"/>
</dbReference>
<dbReference type="GO" id="GO:0022857">
    <property type="term" value="F:transmembrane transporter activity"/>
    <property type="evidence" value="ECO:0007669"/>
    <property type="project" value="InterPro"/>
</dbReference>
<evidence type="ECO:0000256" key="3">
    <source>
        <dbReference type="ARBA" id="ARBA00022692"/>
    </source>
</evidence>
<keyword evidence="2" id="KW-1003">Cell membrane</keyword>
<feature type="transmembrane region" description="Helical" evidence="6">
    <location>
        <begin position="306"/>
        <end position="331"/>
    </location>
</feature>
<evidence type="ECO:0000256" key="4">
    <source>
        <dbReference type="ARBA" id="ARBA00022989"/>
    </source>
</evidence>
<gene>
    <name evidence="8" type="ORF">QDQ51_03030</name>
</gene>
<feature type="transmembrane region" description="Helical" evidence="6">
    <location>
        <begin position="217"/>
        <end position="238"/>
    </location>
</feature>